<protein>
    <submittedName>
        <fullName evidence="3">TadE-like protein</fullName>
    </submittedName>
</protein>
<accession>A0A2P8E784</accession>
<keyword evidence="1" id="KW-0472">Membrane</keyword>
<dbReference type="OrthoDB" id="4869119at2"/>
<dbReference type="Pfam" id="PF07811">
    <property type="entry name" value="TadE"/>
    <property type="match status" value="1"/>
</dbReference>
<keyword evidence="1" id="KW-0812">Transmembrane</keyword>
<feature type="transmembrane region" description="Helical" evidence="1">
    <location>
        <begin position="21"/>
        <end position="39"/>
    </location>
</feature>
<dbReference type="InterPro" id="IPR012495">
    <property type="entry name" value="TadE-like_dom"/>
</dbReference>
<keyword evidence="4" id="KW-1185">Reference proteome</keyword>
<evidence type="ECO:0000256" key="1">
    <source>
        <dbReference type="SAM" id="Phobius"/>
    </source>
</evidence>
<name>A0A2P8E784_9ACTN</name>
<evidence type="ECO:0000313" key="3">
    <source>
        <dbReference type="EMBL" id="PSL05297.1"/>
    </source>
</evidence>
<dbReference type="RefSeq" id="WP_106536550.1">
    <property type="nucleotide sequence ID" value="NZ_ML142899.1"/>
</dbReference>
<keyword evidence="1" id="KW-1133">Transmembrane helix</keyword>
<dbReference type="AlphaFoldDB" id="A0A2P8E784"/>
<dbReference type="Proteomes" id="UP000243528">
    <property type="component" value="Unassembled WGS sequence"/>
</dbReference>
<comment type="caution">
    <text evidence="3">The sequence shown here is derived from an EMBL/GenBank/DDBJ whole genome shotgun (WGS) entry which is preliminary data.</text>
</comment>
<gene>
    <name evidence="3" type="ORF">CLV30_104163</name>
</gene>
<evidence type="ECO:0000259" key="2">
    <source>
        <dbReference type="Pfam" id="PF07811"/>
    </source>
</evidence>
<organism evidence="3 4">
    <name type="scientific">Haloactinopolyspora alba</name>
    <dbReference type="NCBI Taxonomy" id="648780"/>
    <lineage>
        <taxon>Bacteria</taxon>
        <taxon>Bacillati</taxon>
        <taxon>Actinomycetota</taxon>
        <taxon>Actinomycetes</taxon>
        <taxon>Jiangellales</taxon>
        <taxon>Jiangellaceae</taxon>
        <taxon>Haloactinopolyspora</taxon>
    </lineage>
</organism>
<sequence length="144" mass="14614">MSRRRTGAAAARDRGSATLELAILTPGLLLLLALLTYAGRHAIADGAVDQAAADAARAASLQRSPSAGEAAATDVARLSLRDQGLSCLDVLVDVDTSGFGAAGETGRVSVTVACPLKVADLPLTLPSITVSATAVSPVDTYRER</sequence>
<reference evidence="3 4" key="1">
    <citation type="submission" date="2018-03" db="EMBL/GenBank/DDBJ databases">
        <title>Genomic Encyclopedia of Archaeal and Bacterial Type Strains, Phase II (KMG-II): from individual species to whole genera.</title>
        <authorList>
            <person name="Goeker M."/>
        </authorList>
    </citation>
    <scope>NUCLEOTIDE SEQUENCE [LARGE SCALE GENOMIC DNA]</scope>
    <source>
        <strain evidence="3 4">DSM 45211</strain>
    </source>
</reference>
<proteinExistence type="predicted"/>
<evidence type="ECO:0000313" key="4">
    <source>
        <dbReference type="Proteomes" id="UP000243528"/>
    </source>
</evidence>
<feature type="domain" description="TadE-like" evidence="2">
    <location>
        <begin position="15"/>
        <end position="57"/>
    </location>
</feature>
<dbReference type="EMBL" id="PYGE01000004">
    <property type="protein sequence ID" value="PSL05297.1"/>
    <property type="molecule type" value="Genomic_DNA"/>
</dbReference>